<evidence type="ECO:0000313" key="2">
    <source>
        <dbReference type="EMBL" id="RGW34257.1"/>
    </source>
</evidence>
<feature type="transmembrane region" description="Helical" evidence="1">
    <location>
        <begin position="37"/>
        <end position="56"/>
    </location>
</feature>
<evidence type="ECO:0000256" key="1">
    <source>
        <dbReference type="SAM" id="Phobius"/>
    </source>
</evidence>
<accession>A0A413B7A5</accession>
<keyword evidence="1" id="KW-0472">Membrane</keyword>
<comment type="caution">
    <text evidence="2">The sequence shown here is derived from an EMBL/GenBank/DDBJ whole genome shotgun (WGS) entry which is preliminary data.</text>
</comment>
<evidence type="ECO:0008006" key="4">
    <source>
        <dbReference type="Google" id="ProtNLM"/>
    </source>
</evidence>
<feature type="transmembrane region" description="Helical" evidence="1">
    <location>
        <begin position="266"/>
        <end position="285"/>
    </location>
</feature>
<keyword evidence="1" id="KW-0812">Transmembrane</keyword>
<keyword evidence="1" id="KW-1133">Transmembrane helix</keyword>
<reference evidence="2 3" key="1">
    <citation type="submission" date="2018-08" db="EMBL/GenBank/DDBJ databases">
        <title>A genome reference for cultivated species of the human gut microbiota.</title>
        <authorList>
            <person name="Zou Y."/>
            <person name="Xue W."/>
            <person name="Luo G."/>
        </authorList>
    </citation>
    <scope>NUCLEOTIDE SEQUENCE [LARGE SCALE GENOMIC DNA]</scope>
    <source>
        <strain evidence="2 3">AF12-7</strain>
    </source>
</reference>
<feature type="transmembrane region" description="Helical" evidence="1">
    <location>
        <begin position="213"/>
        <end position="229"/>
    </location>
</feature>
<dbReference type="AlphaFoldDB" id="A0A413B7A5"/>
<dbReference type="EMBL" id="QSAF01000007">
    <property type="protein sequence ID" value="RGW34257.1"/>
    <property type="molecule type" value="Genomic_DNA"/>
</dbReference>
<dbReference type="Proteomes" id="UP000285150">
    <property type="component" value="Unassembled WGS sequence"/>
</dbReference>
<feature type="transmembrane region" description="Helical" evidence="1">
    <location>
        <begin position="342"/>
        <end position="360"/>
    </location>
</feature>
<feature type="transmembrane region" description="Helical" evidence="1">
    <location>
        <begin position="140"/>
        <end position="167"/>
    </location>
</feature>
<sequence>MQNQKIKNIAFCICLIFILHPLLCLPLIIIEVYNKRHYALILLGCFMGLCAMLWPPTGDLYRHTMDYFDYIDKDEFELKLGQFDFILYYLSYVFANLGINFELVRFLFVFLSYMIVFFIFEDMGKTTEFITKHYRISLCIFFFSVPFCLIAFGLRYGFACSLMYLGLYYLLIKNRKIGWVYACLSIMTHYSLIVMLLLIWIVRLGINISSKRIVWFSFLSFIFLSSIFLEKIILLLPLPGFIQAAILAYVSGYWSGEHFEDHSLGFRLASILSYITIYPLVYYFLQIKEKSKLNSFLIIGICLWSVCSVSSELFVRTSLFLIFPLLLYMLSVVNMSGHLKKMQLILYFLIITFCSQLYSYRRVLGISDMYKLGYSSSASILFHTYDEEWIHKNVSFDGDPF</sequence>
<dbReference type="InterPro" id="IPR049458">
    <property type="entry name" value="EpsG-like"/>
</dbReference>
<dbReference type="RefSeq" id="WP_117857822.1">
    <property type="nucleotide sequence ID" value="NZ_JAQCOO010000011.1"/>
</dbReference>
<organism evidence="2 3">
    <name type="scientific">Bacteroides stercoris</name>
    <dbReference type="NCBI Taxonomy" id="46506"/>
    <lineage>
        <taxon>Bacteria</taxon>
        <taxon>Pseudomonadati</taxon>
        <taxon>Bacteroidota</taxon>
        <taxon>Bacteroidia</taxon>
        <taxon>Bacteroidales</taxon>
        <taxon>Bacteroidaceae</taxon>
        <taxon>Bacteroides</taxon>
    </lineage>
</organism>
<feature type="transmembrane region" description="Helical" evidence="1">
    <location>
        <begin position="297"/>
        <end position="330"/>
    </location>
</feature>
<feature type="transmembrane region" description="Helical" evidence="1">
    <location>
        <begin position="102"/>
        <end position="120"/>
    </location>
</feature>
<gene>
    <name evidence="2" type="ORF">DWV77_07975</name>
</gene>
<dbReference type="Pfam" id="PF14897">
    <property type="entry name" value="EpsG"/>
    <property type="match status" value="1"/>
</dbReference>
<protein>
    <recommendedName>
        <fullName evidence="4">EpsG family protein</fullName>
    </recommendedName>
</protein>
<feature type="transmembrane region" description="Helical" evidence="1">
    <location>
        <begin position="179"/>
        <end position="201"/>
    </location>
</feature>
<feature type="transmembrane region" description="Helical" evidence="1">
    <location>
        <begin position="6"/>
        <end position="30"/>
    </location>
</feature>
<name>A0A413B7A5_BACSE</name>
<evidence type="ECO:0000313" key="3">
    <source>
        <dbReference type="Proteomes" id="UP000285150"/>
    </source>
</evidence>
<proteinExistence type="predicted"/>